<dbReference type="Pfam" id="PF02775">
    <property type="entry name" value="TPP_enzyme_C"/>
    <property type="match status" value="1"/>
</dbReference>
<dbReference type="CDD" id="cd07035">
    <property type="entry name" value="TPP_PYR_POX_like"/>
    <property type="match status" value="1"/>
</dbReference>
<dbReference type="Gene3D" id="3.40.50.1220">
    <property type="entry name" value="TPP-binding domain"/>
    <property type="match status" value="1"/>
</dbReference>
<accession>A0A7K0BVW5</accession>
<sequence length="561" mass="58145">MHTTDEGAVRIVDRLVRAGVGHVFGFPGESSLPLYAATQGRPELRHVMAVCERCAGYMADGYARLSGTAGICDSPGGVGTPWLVPALHEAWTSAIPLLAITTAPPARDAGRWPTTHCENDRLFESVAKQVLRLTRPDRIGELVDRALTLTVSGRPGPVVLDIDPGLLSEPAGEDGPRTAAGRVVCPAGRPRPDRAGLAETARLLTEAERPLLVVGGGIHASSGYDALEKLVRAHGLPVATTFNGKGAVAEEGPHWLGVVGAKGHPRANAEAARATTVVWLGSKAGDKSTLYGKLPPAGAAVVHVDIDPEALGRTFPLEVGLAADAAAFLEDLTTELSSRAPGWRAPAWSTTEPAVDDGSPPNGQAAPEWSSQVIVSALRARLPDPPVVVADASKASSWVGVHHRVGRPGRSVLAPRGSGSIGYAVPAAIGAAFAAPGSKIVAVTGDGGFAMSCHELEIAVTAGLDLAVVILDNRSLGLLEQVGRHKLRPDFTLPGAPSADWTAVARGYGCRAERVDSLRGLESELDRWGANGGVLVLDALVTAAESSPDFEMFKAGSAAAW</sequence>
<keyword evidence="10" id="KW-1185">Reference proteome</keyword>
<dbReference type="EMBL" id="WEGH01000002">
    <property type="protein sequence ID" value="MQY05042.1"/>
    <property type="molecule type" value="Genomic_DNA"/>
</dbReference>
<dbReference type="AlphaFoldDB" id="A0A7K0BVW5"/>
<proteinExistence type="inferred from homology"/>
<dbReference type="PROSITE" id="PS00187">
    <property type="entry name" value="TPP_ENZYMES"/>
    <property type="match status" value="1"/>
</dbReference>
<dbReference type="CDD" id="cd00568">
    <property type="entry name" value="TPP_enzymes"/>
    <property type="match status" value="1"/>
</dbReference>
<protein>
    <submittedName>
        <fullName evidence="9">Acetolactate synthase isozyme 2 large subunit</fullName>
        <ecNumber evidence="9">2.2.1.6</ecNumber>
    </submittedName>
</protein>
<evidence type="ECO:0000313" key="9">
    <source>
        <dbReference type="EMBL" id="MQY05042.1"/>
    </source>
</evidence>
<comment type="similarity">
    <text evidence="2 4">Belongs to the TPP enzyme family.</text>
</comment>
<evidence type="ECO:0000256" key="3">
    <source>
        <dbReference type="ARBA" id="ARBA00023052"/>
    </source>
</evidence>
<dbReference type="InterPro" id="IPR012000">
    <property type="entry name" value="Thiamin_PyroP_enz_cen_dom"/>
</dbReference>
<dbReference type="GO" id="GO:0050660">
    <property type="term" value="F:flavin adenine dinucleotide binding"/>
    <property type="evidence" value="ECO:0007669"/>
    <property type="project" value="TreeGrafter"/>
</dbReference>
<dbReference type="Proteomes" id="UP000487268">
    <property type="component" value="Unassembled WGS sequence"/>
</dbReference>
<dbReference type="GO" id="GO:0009097">
    <property type="term" value="P:isoleucine biosynthetic process"/>
    <property type="evidence" value="ECO:0007669"/>
    <property type="project" value="TreeGrafter"/>
</dbReference>
<evidence type="ECO:0000259" key="7">
    <source>
        <dbReference type="Pfam" id="PF02775"/>
    </source>
</evidence>
<evidence type="ECO:0000259" key="8">
    <source>
        <dbReference type="Pfam" id="PF02776"/>
    </source>
</evidence>
<dbReference type="Pfam" id="PF02776">
    <property type="entry name" value="TPP_enzyme_N"/>
    <property type="match status" value="1"/>
</dbReference>
<dbReference type="GO" id="GO:0003984">
    <property type="term" value="F:acetolactate synthase activity"/>
    <property type="evidence" value="ECO:0007669"/>
    <property type="project" value="UniProtKB-EC"/>
</dbReference>
<evidence type="ECO:0000256" key="4">
    <source>
        <dbReference type="RuleBase" id="RU362132"/>
    </source>
</evidence>
<comment type="cofactor">
    <cofactor evidence="1">
        <name>thiamine diphosphate</name>
        <dbReference type="ChEBI" id="CHEBI:58937"/>
    </cofactor>
</comment>
<evidence type="ECO:0000313" key="10">
    <source>
        <dbReference type="Proteomes" id="UP000487268"/>
    </source>
</evidence>
<dbReference type="InterPro" id="IPR000399">
    <property type="entry name" value="TPP-bd_CS"/>
</dbReference>
<evidence type="ECO:0000256" key="5">
    <source>
        <dbReference type="SAM" id="MobiDB-lite"/>
    </source>
</evidence>
<dbReference type="Pfam" id="PF00205">
    <property type="entry name" value="TPP_enzyme_M"/>
    <property type="match status" value="1"/>
</dbReference>
<dbReference type="InterPro" id="IPR045229">
    <property type="entry name" value="TPP_enz"/>
</dbReference>
<reference evidence="9 10" key="1">
    <citation type="submission" date="2019-10" db="EMBL/GenBank/DDBJ databases">
        <title>Actinomadura rubteroloni sp. nov. and Actinomadura macrotermitis sp. nov., isolated from the gut of fungus growing-termite Macrotermes natalensis.</title>
        <authorList>
            <person name="Benndorf R."/>
            <person name="Martin K."/>
            <person name="Kuefner M."/>
            <person name="De Beer W."/>
            <person name="Kaster A.-K."/>
            <person name="Vollmers J."/>
            <person name="Poulsen M."/>
            <person name="Beemelmanns C."/>
        </authorList>
    </citation>
    <scope>NUCLEOTIDE SEQUENCE [LARGE SCALE GENOMIC DNA]</scope>
    <source>
        <strain evidence="9 10">RB68</strain>
    </source>
</reference>
<organism evidence="9 10">
    <name type="scientific">Actinomadura macrotermitis</name>
    <dbReference type="NCBI Taxonomy" id="2585200"/>
    <lineage>
        <taxon>Bacteria</taxon>
        <taxon>Bacillati</taxon>
        <taxon>Actinomycetota</taxon>
        <taxon>Actinomycetes</taxon>
        <taxon>Streptosporangiales</taxon>
        <taxon>Thermomonosporaceae</taxon>
        <taxon>Actinomadura</taxon>
    </lineage>
</organism>
<dbReference type="PANTHER" id="PTHR18968">
    <property type="entry name" value="THIAMINE PYROPHOSPHATE ENZYMES"/>
    <property type="match status" value="1"/>
</dbReference>
<dbReference type="PANTHER" id="PTHR18968:SF13">
    <property type="entry name" value="ACETOLACTATE SYNTHASE CATALYTIC SUBUNIT, MITOCHONDRIAL"/>
    <property type="match status" value="1"/>
</dbReference>
<dbReference type="RefSeq" id="WP_153533167.1">
    <property type="nucleotide sequence ID" value="NZ_WEGH01000002.1"/>
</dbReference>
<evidence type="ECO:0000256" key="2">
    <source>
        <dbReference type="ARBA" id="ARBA00007812"/>
    </source>
</evidence>
<comment type="caution">
    <text evidence="9">The sequence shown here is derived from an EMBL/GenBank/DDBJ whole genome shotgun (WGS) entry which is preliminary data.</text>
</comment>
<dbReference type="GO" id="GO:0000287">
    <property type="term" value="F:magnesium ion binding"/>
    <property type="evidence" value="ECO:0007669"/>
    <property type="project" value="InterPro"/>
</dbReference>
<name>A0A7K0BVW5_9ACTN</name>
<feature type="region of interest" description="Disordered" evidence="5">
    <location>
        <begin position="343"/>
        <end position="367"/>
    </location>
</feature>
<dbReference type="SUPFAM" id="SSF52518">
    <property type="entry name" value="Thiamin diphosphate-binding fold (THDP-binding)"/>
    <property type="match status" value="2"/>
</dbReference>
<dbReference type="GO" id="GO:0009099">
    <property type="term" value="P:L-valine biosynthetic process"/>
    <property type="evidence" value="ECO:0007669"/>
    <property type="project" value="TreeGrafter"/>
</dbReference>
<evidence type="ECO:0000256" key="1">
    <source>
        <dbReference type="ARBA" id="ARBA00001964"/>
    </source>
</evidence>
<gene>
    <name evidence="9" type="primary">ilvG</name>
    <name evidence="9" type="ORF">ACRB68_31050</name>
</gene>
<keyword evidence="9" id="KW-0808">Transferase</keyword>
<dbReference type="GO" id="GO:0030976">
    <property type="term" value="F:thiamine pyrophosphate binding"/>
    <property type="evidence" value="ECO:0007669"/>
    <property type="project" value="InterPro"/>
</dbReference>
<dbReference type="InterPro" id="IPR011766">
    <property type="entry name" value="TPP_enzyme_TPP-bd"/>
</dbReference>
<dbReference type="InterPro" id="IPR029035">
    <property type="entry name" value="DHS-like_NAD/FAD-binding_dom"/>
</dbReference>
<dbReference type="OrthoDB" id="4959782at2"/>
<dbReference type="Gene3D" id="3.40.50.970">
    <property type="match status" value="2"/>
</dbReference>
<feature type="domain" description="Thiamine pyrophosphate enzyme TPP-binding" evidence="7">
    <location>
        <begin position="394"/>
        <end position="538"/>
    </location>
</feature>
<keyword evidence="3 4" id="KW-0786">Thiamine pyrophosphate</keyword>
<dbReference type="SUPFAM" id="SSF52467">
    <property type="entry name" value="DHS-like NAD/FAD-binding domain"/>
    <property type="match status" value="1"/>
</dbReference>
<dbReference type="GO" id="GO:0005948">
    <property type="term" value="C:acetolactate synthase complex"/>
    <property type="evidence" value="ECO:0007669"/>
    <property type="project" value="TreeGrafter"/>
</dbReference>
<feature type="domain" description="Thiamine pyrophosphate enzyme N-terminal TPP-binding" evidence="8">
    <location>
        <begin position="7"/>
        <end position="115"/>
    </location>
</feature>
<evidence type="ECO:0000259" key="6">
    <source>
        <dbReference type="Pfam" id="PF00205"/>
    </source>
</evidence>
<feature type="domain" description="Thiamine pyrophosphate enzyme central" evidence="6">
    <location>
        <begin position="198"/>
        <end position="332"/>
    </location>
</feature>
<dbReference type="InterPro" id="IPR029061">
    <property type="entry name" value="THDP-binding"/>
</dbReference>
<dbReference type="InterPro" id="IPR012001">
    <property type="entry name" value="Thiamin_PyroP_enz_TPP-bd_dom"/>
</dbReference>
<dbReference type="EC" id="2.2.1.6" evidence="9"/>